<keyword evidence="6" id="KW-0029">Amino-acid transport</keyword>
<feature type="transmembrane region" description="Helical" evidence="9">
    <location>
        <begin position="587"/>
        <end position="607"/>
    </location>
</feature>
<dbReference type="GO" id="GO:0043190">
    <property type="term" value="C:ATP-binding cassette (ABC) transporter complex"/>
    <property type="evidence" value="ECO:0007669"/>
    <property type="project" value="InterPro"/>
</dbReference>
<evidence type="ECO:0000313" key="12">
    <source>
        <dbReference type="EMBL" id="OEG13009.1"/>
    </source>
</evidence>
<feature type="signal peptide" evidence="10">
    <location>
        <begin position="1"/>
        <end position="28"/>
    </location>
</feature>
<accession>A0A1E5GK07</accession>
<comment type="subcellular location">
    <subcellularLocation>
        <location evidence="1 9">Cell membrane</location>
        <topology evidence="1 9">Multi-pass membrane protein</topology>
    </subcellularLocation>
</comment>
<keyword evidence="5 10" id="KW-0732">Signal</keyword>
<dbReference type="OrthoDB" id="9774451at2"/>
<evidence type="ECO:0000256" key="9">
    <source>
        <dbReference type="RuleBase" id="RU363032"/>
    </source>
</evidence>
<evidence type="ECO:0000256" key="4">
    <source>
        <dbReference type="ARBA" id="ARBA00022692"/>
    </source>
</evidence>
<dbReference type="InterPro" id="IPR035906">
    <property type="entry name" value="MetI-like_sf"/>
</dbReference>
<keyword evidence="8 9" id="KW-0472">Membrane</keyword>
<dbReference type="FunFam" id="1.10.3720.10:FF:000033">
    <property type="entry name" value="Polar amino acid ABC transporter permease"/>
    <property type="match status" value="1"/>
</dbReference>
<dbReference type="SUPFAM" id="SSF53850">
    <property type="entry name" value="Periplasmic binding protein-like II"/>
    <property type="match status" value="2"/>
</dbReference>
<dbReference type="EMBL" id="MIJY01000023">
    <property type="protein sequence ID" value="OEG13009.1"/>
    <property type="molecule type" value="Genomic_DNA"/>
</dbReference>
<dbReference type="InterPro" id="IPR001320">
    <property type="entry name" value="Iontro_rcpt_C"/>
</dbReference>
<gene>
    <name evidence="12" type="ORF">BCR25_05850</name>
</gene>
<sequence>MKKKHILLSFIVMMASLLTFTLGQSAQAEEKTYNIGTDLTFAPFEFQDSKGEYIGIDIDLLNAIAEDQGFKVNLKPLGFDSAIQAVQSKQVDGMIAGMSITDERKKSFDFSEPYFDSGLQMAVKKGNDNIKSYEDLKGKTVAAKVGTESATFLEKNEDKYGYTIKNFDDATGLYQALENGEADAIFDDYPVLGYAITNGQKLQLVGKKETGSSYGFAVKKGQNKELLEKFNAGLKELKDSGKYDDIIANYISTGTEDEASDDAKMKKIQPKKDSYVIASDSTFAPFEFQNSDGKYEGIDVDLVTRIAELQGFTIEFKFIGFSSAVQAVESGQADAMIAGMTITDEREKSFDFSTPYFNSGIQIAVKKGNDSITSYEDLKGKKVGAKIGTESADFLEANKSKYDYSIKYLDTTDALYSALEIGEIDAMMDDYPVIGYGVAQKQPLITPIPREEGGKYGFAVKKGKNPELIQMFNEGLAELKRTGEYDEIVGKYIKDGSSENKVDESTFVGMIQNNWKRLLSGLWMTIQLTLISFILALIVGVIFGLFSASPTKALRVVATIYVDIIRGIPLMVLAFFIYFGLPGILGFNIPVFIAGIITLTLNASAYISEIVRGGINAVPTGQMEASRSLGLSYNRTMQKIILPQAIKIMIPSFVNQFVISLKDTTILSAIGLIELLQTGKIIVARNLQSTLVYFVIAMMYLVLITALTKLAKVLEKKVK</sequence>
<feature type="transmembrane region" description="Helical" evidence="9">
    <location>
        <begin position="558"/>
        <end position="581"/>
    </location>
</feature>
<dbReference type="Proteomes" id="UP000095094">
    <property type="component" value="Unassembled WGS sequence"/>
</dbReference>
<dbReference type="InterPro" id="IPR010065">
    <property type="entry name" value="AA_ABC_transptr_permease_3TM"/>
</dbReference>
<keyword evidence="7 9" id="KW-1133">Transmembrane helix</keyword>
<dbReference type="AlphaFoldDB" id="A0A1E5GK07"/>
<dbReference type="RefSeq" id="WP_069663709.1">
    <property type="nucleotide sequence ID" value="NZ_JBHUJJ010000001.1"/>
</dbReference>
<dbReference type="GO" id="GO:0006865">
    <property type="term" value="P:amino acid transport"/>
    <property type="evidence" value="ECO:0007669"/>
    <property type="project" value="UniProtKB-KW"/>
</dbReference>
<dbReference type="SUPFAM" id="SSF161098">
    <property type="entry name" value="MetI-like"/>
    <property type="match status" value="1"/>
</dbReference>
<keyword evidence="2 9" id="KW-0813">Transport</keyword>
<evidence type="ECO:0000259" key="11">
    <source>
        <dbReference type="PROSITE" id="PS50928"/>
    </source>
</evidence>
<dbReference type="SMART" id="SM00079">
    <property type="entry name" value="PBPe"/>
    <property type="match status" value="1"/>
</dbReference>
<comment type="similarity">
    <text evidence="9">Belongs to the binding-protein-dependent transport system permease family.</text>
</comment>
<feature type="transmembrane region" description="Helical" evidence="9">
    <location>
        <begin position="690"/>
        <end position="711"/>
    </location>
</feature>
<dbReference type="Gene3D" id="3.40.190.10">
    <property type="entry name" value="Periplasmic binding protein-like II"/>
    <property type="match status" value="4"/>
</dbReference>
<keyword evidence="13" id="KW-1185">Reference proteome</keyword>
<dbReference type="Pfam" id="PF00528">
    <property type="entry name" value="BPD_transp_1"/>
    <property type="match status" value="1"/>
</dbReference>
<dbReference type="PATRIC" id="fig|332950.4.peg.2369"/>
<organism evidence="12 13">
    <name type="scientific">Enterococcus termitis</name>
    <dbReference type="NCBI Taxonomy" id="332950"/>
    <lineage>
        <taxon>Bacteria</taxon>
        <taxon>Bacillati</taxon>
        <taxon>Bacillota</taxon>
        <taxon>Bacilli</taxon>
        <taxon>Lactobacillales</taxon>
        <taxon>Enterococcaceae</taxon>
        <taxon>Enterococcus</taxon>
    </lineage>
</organism>
<dbReference type="CDD" id="cd06261">
    <property type="entry name" value="TM_PBP2"/>
    <property type="match status" value="1"/>
</dbReference>
<evidence type="ECO:0000313" key="13">
    <source>
        <dbReference type="Proteomes" id="UP000095094"/>
    </source>
</evidence>
<name>A0A1E5GK07_9ENTE</name>
<evidence type="ECO:0000256" key="2">
    <source>
        <dbReference type="ARBA" id="ARBA00022448"/>
    </source>
</evidence>
<dbReference type="Pfam" id="PF00497">
    <property type="entry name" value="SBP_bac_3"/>
    <property type="match status" value="2"/>
</dbReference>
<dbReference type="GO" id="GO:0015276">
    <property type="term" value="F:ligand-gated monoatomic ion channel activity"/>
    <property type="evidence" value="ECO:0007669"/>
    <property type="project" value="InterPro"/>
</dbReference>
<dbReference type="PROSITE" id="PS50928">
    <property type="entry name" value="ABC_TM1"/>
    <property type="match status" value="1"/>
</dbReference>
<evidence type="ECO:0000256" key="5">
    <source>
        <dbReference type="ARBA" id="ARBA00022729"/>
    </source>
</evidence>
<evidence type="ECO:0000256" key="7">
    <source>
        <dbReference type="ARBA" id="ARBA00022989"/>
    </source>
</evidence>
<dbReference type="PANTHER" id="PTHR35936:SF38">
    <property type="entry name" value="GLUTAMINE-BINDING PERIPLASMIC PROTEIN"/>
    <property type="match status" value="1"/>
</dbReference>
<feature type="chain" id="PRO_5009177532" evidence="10">
    <location>
        <begin position="29"/>
        <end position="719"/>
    </location>
</feature>
<dbReference type="SMART" id="SM00062">
    <property type="entry name" value="PBPb"/>
    <property type="match status" value="2"/>
</dbReference>
<proteinExistence type="inferred from homology"/>
<dbReference type="NCBIfam" id="TIGR01726">
    <property type="entry name" value="HEQRo_perm_3TM"/>
    <property type="match status" value="1"/>
</dbReference>
<feature type="transmembrane region" description="Helical" evidence="9">
    <location>
        <begin position="522"/>
        <end position="546"/>
    </location>
</feature>
<dbReference type="Gene3D" id="1.10.3720.10">
    <property type="entry name" value="MetI-like"/>
    <property type="match status" value="1"/>
</dbReference>
<evidence type="ECO:0000256" key="3">
    <source>
        <dbReference type="ARBA" id="ARBA00022475"/>
    </source>
</evidence>
<feature type="domain" description="ABC transmembrane type-1" evidence="11">
    <location>
        <begin position="522"/>
        <end position="711"/>
    </location>
</feature>
<protein>
    <submittedName>
        <fullName evidence="12">Amino acid ABC transporter permease</fullName>
    </submittedName>
</protein>
<evidence type="ECO:0000256" key="8">
    <source>
        <dbReference type="ARBA" id="ARBA00023136"/>
    </source>
</evidence>
<dbReference type="InterPro" id="IPR001638">
    <property type="entry name" value="Solute-binding_3/MltF_N"/>
</dbReference>
<comment type="caution">
    <text evidence="12">The sequence shown here is derived from an EMBL/GenBank/DDBJ whole genome shotgun (WGS) entry which is preliminary data.</text>
</comment>
<reference evidence="13" key="1">
    <citation type="submission" date="2016-09" db="EMBL/GenBank/DDBJ databases">
        <authorList>
            <person name="Gulvik C.A."/>
        </authorList>
    </citation>
    <scope>NUCLEOTIDE SEQUENCE [LARGE SCALE GENOMIC DNA]</scope>
    <source>
        <strain evidence="13">LMG 8895</strain>
    </source>
</reference>
<evidence type="ECO:0000256" key="1">
    <source>
        <dbReference type="ARBA" id="ARBA00004651"/>
    </source>
</evidence>
<keyword evidence="3" id="KW-1003">Cell membrane</keyword>
<dbReference type="CDD" id="cd13619">
    <property type="entry name" value="PBP2_GlnP"/>
    <property type="match status" value="2"/>
</dbReference>
<evidence type="ECO:0000256" key="10">
    <source>
        <dbReference type="SAM" id="SignalP"/>
    </source>
</evidence>
<dbReference type="PANTHER" id="PTHR35936">
    <property type="entry name" value="MEMBRANE-BOUND LYTIC MUREIN TRANSGLYCOSYLASE F"/>
    <property type="match status" value="1"/>
</dbReference>
<keyword evidence="4 9" id="KW-0812">Transmembrane</keyword>
<evidence type="ECO:0000256" key="6">
    <source>
        <dbReference type="ARBA" id="ARBA00022970"/>
    </source>
</evidence>
<dbReference type="InterPro" id="IPR000515">
    <property type="entry name" value="MetI-like"/>
</dbReference>